<evidence type="ECO:0000259" key="2">
    <source>
        <dbReference type="SMART" id="SM00646"/>
    </source>
</evidence>
<organism evidence="3 4">
    <name type="scientific">Deinococcus reticulitermitis</name>
    <dbReference type="NCBI Taxonomy" id="856736"/>
    <lineage>
        <taxon>Bacteria</taxon>
        <taxon>Thermotogati</taxon>
        <taxon>Deinococcota</taxon>
        <taxon>Deinococci</taxon>
        <taxon>Deinococcales</taxon>
        <taxon>Deinococcaceae</taxon>
        <taxon>Deinococcus</taxon>
    </lineage>
</organism>
<dbReference type="Gene3D" id="3.40.630.40">
    <property type="entry name" value="Zn-dependent exopeptidases"/>
    <property type="match status" value="1"/>
</dbReference>
<dbReference type="Proteomes" id="UP000199223">
    <property type="component" value="Unassembled WGS sequence"/>
</dbReference>
<evidence type="ECO:0000313" key="3">
    <source>
        <dbReference type="EMBL" id="SEJ85113.1"/>
    </source>
</evidence>
<dbReference type="RefSeq" id="WP_092265602.1">
    <property type="nucleotide sequence ID" value="NZ_FNZA01000023.1"/>
</dbReference>
<feature type="domain" description="MurNAc-LAA" evidence="2">
    <location>
        <begin position="92"/>
        <end position="206"/>
    </location>
</feature>
<evidence type="ECO:0000256" key="1">
    <source>
        <dbReference type="ARBA" id="ARBA00022801"/>
    </source>
</evidence>
<name>A0A1H7C5G4_9DEIO</name>
<dbReference type="CDD" id="cd02696">
    <property type="entry name" value="MurNAc-LAA"/>
    <property type="match status" value="1"/>
</dbReference>
<gene>
    <name evidence="3" type="ORF">SAMN04488058_12327</name>
</gene>
<dbReference type="PANTHER" id="PTHR30404:SF0">
    <property type="entry name" value="N-ACETYLMURAMOYL-L-ALANINE AMIDASE AMIC"/>
    <property type="match status" value="1"/>
</dbReference>
<keyword evidence="4" id="KW-1185">Reference proteome</keyword>
<evidence type="ECO:0000313" key="4">
    <source>
        <dbReference type="Proteomes" id="UP000199223"/>
    </source>
</evidence>
<protein>
    <submittedName>
        <fullName evidence="3">N-acetylmuramoyl-L-alanine amidase</fullName>
    </submittedName>
</protein>
<dbReference type="PANTHER" id="PTHR30404">
    <property type="entry name" value="N-ACETYLMURAMOYL-L-ALANINE AMIDASE"/>
    <property type="match status" value="1"/>
</dbReference>
<accession>A0A1H7C5G4</accession>
<dbReference type="InterPro" id="IPR002508">
    <property type="entry name" value="MurNAc-LAA_cat"/>
</dbReference>
<dbReference type="EMBL" id="FNZA01000023">
    <property type="protein sequence ID" value="SEJ85113.1"/>
    <property type="molecule type" value="Genomic_DNA"/>
</dbReference>
<keyword evidence="1" id="KW-0378">Hydrolase</keyword>
<dbReference type="Pfam" id="PF01520">
    <property type="entry name" value="Amidase_3"/>
    <property type="match status" value="1"/>
</dbReference>
<sequence>MPRIPFLLLAGLPFVLVAVLPPVALAGSGDARGLVVLDPGHGGEDAGVIGYAVEKDVTLRLAQQIRRDLTRAGVQVIMTRDGDQRLTVLERVRLAISPANLFLSLHTDAAQDAAQQGISAYVAAHDVSPQRKVSRAFATRLLDDISRNTGVPSRGIKEIEYTVLTKAKVPAVLLNVGFATNAADGSRLTNPAEQQRLSASVVRAIQVTLQST</sequence>
<dbReference type="GO" id="GO:0008745">
    <property type="term" value="F:N-acetylmuramoyl-L-alanine amidase activity"/>
    <property type="evidence" value="ECO:0007669"/>
    <property type="project" value="InterPro"/>
</dbReference>
<proteinExistence type="predicted"/>
<dbReference type="STRING" id="856736.SAMN04488058_12327"/>
<dbReference type="GO" id="GO:0030288">
    <property type="term" value="C:outer membrane-bounded periplasmic space"/>
    <property type="evidence" value="ECO:0007669"/>
    <property type="project" value="TreeGrafter"/>
</dbReference>
<dbReference type="GO" id="GO:0009253">
    <property type="term" value="P:peptidoglycan catabolic process"/>
    <property type="evidence" value="ECO:0007669"/>
    <property type="project" value="InterPro"/>
</dbReference>
<dbReference type="SUPFAM" id="SSF53187">
    <property type="entry name" value="Zn-dependent exopeptidases"/>
    <property type="match status" value="1"/>
</dbReference>
<reference evidence="4" key="1">
    <citation type="submission" date="2016-10" db="EMBL/GenBank/DDBJ databases">
        <authorList>
            <person name="Varghese N."/>
            <person name="Submissions S."/>
        </authorList>
    </citation>
    <scope>NUCLEOTIDE SEQUENCE [LARGE SCALE GENOMIC DNA]</scope>
    <source>
        <strain evidence="4">CGMCC 1.10218</strain>
    </source>
</reference>
<dbReference type="InterPro" id="IPR050695">
    <property type="entry name" value="N-acetylmuramoyl_amidase_3"/>
</dbReference>
<dbReference type="AlphaFoldDB" id="A0A1H7C5G4"/>
<dbReference type="SMART" id="SM00646">
    <property type="entry name" value="Ami_3"/>
    <property type="match status" value="1"/>
</dbReference>
<dbReference type="OrthoDB" id="9772024at2"/>